<evidence type="ECO:0000256" key="5">
    <source>
        <dbReference type="ARBA" id="ARBA00022982"/>
    </source>
</evidence>
<dbReference type="InterPro" id="IPR001308">
    <property type="entry name" value="ETF_a/FixB"/>
</dbReference>
<dbReference type="GO" id="GO:0050660">
    <property type="term" value="F:flavin adenine dinucleotide binding"/>
    <property type="evidence" value="ECO:0007669"/>
    <property type="project" value="InterPro"/>
</dbReference>
<dbReference type="InterPro" id="IPR014731">
    <property type="entry name" value="ETF_asu_C"/>
</dbReference>
<sequence length="313" mass="33271">MKVLVAGEKPEQVITTASYAKSLNPAQVVAAAFKPFTENELAMLGGAGVEKLIHIPEKYLASGAAASAAALAELVKKLDPALVLIYASKKGVEICGRLAQRLDAAYASEAFAVEKGEKGFVAKRLVLGGGYVATVSLNSKPALASVKVSASETSQGMKPAVEEFDPGIDAPAVEVLETIKPEKTRVDLEKASLIVSVGRGFKKKEDLSLAEELAKLIGAEIGCSRPISGDLKWLEEERHIGLSGKRVRPNLYIALGISGQVQHLVGMRDSKTVIAVNIDPNAPMATESDYYFVADLYKILPLTIEILKKKLGS</sequence>
<dbReference type="Pfam" id="PF00766">
    <property type="entry name" value="ETF_alpha"/>
    <property type="match status" value="1"/>
</dbReference>
<keyword evidence="3" id="KW-0285">Flavoprotein</keyword>
<evidence type="ECO:0000313" key="8">
    <source>
        <dbReference type="EMBL" id="HGN90683.1"/>
    </source>
</evidence>
<keyword evidence="4" id="KW-0274">FAD</keyword>
<evidence type="ECO:0000259" key="6">
    <source>
        <dbReference type="SMART" id="SM00893"/>
    </source>
</evidence>
<dbReference type="PROSITE" id="PS00696">
    <property type="entry name" value="ETF_ALPHA"/>
    <property type="match status" value="1"/>
</dbReference>
<dbReference type="Gene3D" id="3.40.50.1220">
    <property type="entry name" value="TPP-binding domain"/>
    <property type="match status" value="1"/>
</dbReference>
<gene>
    <name evidence="8" type="ORF">ENT82_06125</name>
    <name evidence="7" type="ORF">ENU43_00645</name>
</gene>
<keyword evidence="5" id="KW-0249">Electron transport</keyword>
<dbReference type="InterPro" id="IPR014729">
    <property type="entry name" value="Rossmann-like_a/b/a_fold"/>
</dbReference>
<evidence type="ECO:0000256" key="4">
    <source>
        <dbReference type="ARBA" id="ARBA00022827"/>
    </source>
</evidence>
<dbReference type="InterPro" id="IPR018206">
    <property type="entry name" value="ETF_asu_C_CS"/>
</dbReference>
<protein>
    <submittedName>
        <fullName evidence="8">Electron transfer flavoprotein subunit alpha/FixB family protein</fullName>
    </submittedName>
</protein>
<keyword evidence="2" id="KW-0813">Transport</keyword>
<dbReference type="InterPro" id="IPR029035">
    <property type="entry name" value="DHS-like_NAD/FAD-binding_dom"/>
</dbReference>
<proteinExistence type="inferred from homology"/>
<name>A0A7C4HYV8_CALS0</name>
<dbReference type="GO" id="GO:0033539">
    <property type="term" value="P:fatty acid beta-oxidation using acyl-CoA dehydrogenase"/>
    <property type="evidence" value="ECO:0007669"/>
    <property type="project" value="TreeGrafter"/>
</dbReference>
<accession>A0A7C4HYV8</accession>
<dbReference type="AlphaFoldDB" id="A0A7C4HYV8"/>
<dbReference type="PANTHER" id="PTHR43153:SF11">
    <property type="entry name" value="ELECTRON TRANSFER FLAVOPROTEIN, SUBUNIT ALPHA (ETFA)"/>
    <property type="match status" value="1"/>
</dbReference>
<reference evidence="8" key="1">
    <citation type="journal article" date="2020" name="mSystems">
        <title>Genome- and Community-Level Interaction Insights into Carbon Utilization and Element Cycling Functions of Hydrothermarchaeota in Hydrothermal Sediment.</title>
        <authorList>
            <person name="Zhou Z."/>
            <person name="Liu Y."/>
            <person name="Xu W."/>
            <person name="Pan J."/>
            <person name="Luo Z.H."/>
            <person name="Li M."/>
        </authorList>
    </citation>
    <scope>NUCLEOTIDE SEQUENCE [LARGE SCALE GENOMIC DNA]</scope>
    <source>
        <strain evidence="8">SpSt-613</strain>
        <strain evidence="7">SpSt-669</strain>
    </source>
</reference>
<dbReference type="PANTHER" id="PTHR43153">
    <property type="entry name" value="ELECTRON TRANSFER FLAVOPROTEIN ALPHA"/>
    <property type="match status" value="1"/>
</dbReference>
<evidence type="ECO:0000313" key="7">
    <source>
        <dbReference type="EMBL" id="HGL40168.1"/>
    </source>
</evidence>
<feature type="domain" description="Electron transfer flavoprotein alpha/beta-subunit N-terminal" evidence="6">
    <location>
        <begin position="3"/>
        <end position="180"/>
    </location>
</feature>
<dbReference type="EMBL" id="DTCM01000008">
    <property type="protein sequence ID" value="HGL40168.1"/>
    <property type="molecule type" value="Genomic_DNA"/>
</dbReference>
<dbReference type="SUPFAM" id="SSF52402">
    <property type="entry name" value="Adenine nucleotide alpha hydrolases-like"/>
    <property type="match status" value="1"/>
</dbReference>
<dbReference type="EMBL" id="DTAD01000065">
    <property type="protein sequence ID" value="HGN90683.1"/>
    <property type="molecule type" value="Genomic_DNA"/>
</dbReference>
<dbReference type="SMART" id="SM00893">
    <property type="entry name" value="ETF"/>
    <property type="match status" value="1"/>
</dbReference>
<evidence type="ECO:0000256" key="3">
    <source>
        <dbReference type="ARBA" id="ARBA00022630"/>
    </source>
</evidence>
<dbReference type="Pfam" id="PF01012">
    <property type="entry name" value="ETF"/>
    <property type="match status" value="1"/>
</dbReference>
<dbReference type="PIRSF" id="PIRSF000089">
    <property type="entry name" value="Electra_flavoP_a"/>
    <property type="match status" value="1"/>
</dbReference>
<comment type="similarity">
    <text evidence="1">Belongs to the ETF alpha-subunit/FixB family.</text>
</comment>
<dbReference type="InterPro" id="IPR014730">
    <property type="entry name" value="ETF_a/b_N"/>
</dbReference>
<dbReference type="FunFam" id="3.40.50.1220:FF:000004">
    <property type="entry name" value="Electron transfer flavoprotein"/>
    <property type="match status" value="1"/>
</dbReference>
<organism evidence="8">
    <name type="scientific">Caldiarchaeum subterraneum</name>
    <dbReference type="NCBI Taxonomy" id="311458"/>
    <lineage>
        <taxon>Archaea</taxon>
        <taxon>Nitrososphaerota</taxon>
        <taxon>Candidatus Caldarchaeales</taxon>
        <taxon>Candidatus Caldarchaeaceae</taxon>
        <taxon>Candidatus Caldarchaeum</taxon>
    </lineage>
</organism>
<comment type="caution">
    <text evidence="8">The sequence shown here is derived from an EMBL/GenBank/DDBJ whole genome shotgun (WGS) entry which is preliminary data.</text>
</comment>
<dbReference type="GO" id="GO:0009055">
    <property type="term" value="F:electron transfer activity"/>
    <property type="evidence" value="ECO:0007669"/>
    <property type="project" value="InterPro"/>
</dbReference>
<evidence type="ECO:0000256" key="2">
    <source>
        <dbReference type="ARBA" id="ARBA00022448"/>
    </source>
</evidence>
<dbReference type="Gene3D" id="3.40.50.620">
    <property type="entry name" value="HUPs"/>
    <property type="match status" value="1"/>
</dbReference>
<dbReference type="SUPFAM" id="SSF52467">
    <property type="entry name" value="DHS-like NAD/FAD-binding domain"/>
    <property type="match status" value="1"/>
</dbReference>
<evidence type="ECO:0000256" key="1">
    <source>
        <dbReference type="ARBA" id="ARBA00005817"/>
    </source>
</evidence>